<dbReference type="InterPro" id="IPR020807">
    <property type="entry name" value="PKS_DH"/>
</dbReference>
<gene>
    <name evidence="11" type="ORF">ACFPZ3_25680</name>
</gene>
<feature type="domain" description="Carrier" evidence="8">
    <location>
        <begin position="2386"/>
        <end position="2462"/>
    </location>
</feature>
<dbReference type="PROSITE" id="PS52019">
    <property type="entry name" value="PKS_MFAS_DH"/>
    <property type="match status" value="1"/>
</dbReference>
<dbReference type="SUPFAM" id="SSF55048">
    <property type="entry name" value="Probable ACP-binding domain of malonyl-CoA ACP transacylase"/>
    <property type="match status" value="1"/>
</dbReference>
<dbReference type="Pfam" id="PF14765">
    <property type="entry name" value="PS-DH"/>
    <property type="match status" value="1"/>
</dbReference>
<dbReference type="PANTHER" id="PTHR43775:SF37">
    <property type="entry name" value="SI:DKEY-61P9.11"/>
    <property type="match status" value="1"/>
</dbReference>
<evidence type="ECO:0000313" key="12">
    <source>
        <dbReference type="Proteomes" id="UP001596058"/>
    </source>
</evidence>
<keyword evidence="5" id="KW-0511">Multifunctional enzyme</keyword>
<dbReference type="InterPro" id="IPR013968">
    <property type="entry name" value="PKS_KR"/>
</dbReference>
<feature type="region of interest" description="C-terminal hotdog fold" evidence="7">
    <location>
        <begin position="1036"/>
        <end position="1178"/>
    </location>
</feature>
<dbReference type="SUPFAM" id="SSF51735">
    <property type="entry name" value="NAD(P)-binding Rossmann-fold domains"/>
    <property type="match status" value="3"/>
</dbReference>
<comment type="caution">
    <text evidence="11">The sequence shown here is derived from an EMBL/GenBank/DDBJ whole genome shotgun (WGS) entry which is preliminary data.</text>
</comment>
<dbReference type="CDD" id="cd02440">
    <property type="entry name" value="AdoMet_MTases"/>
    <property type="match status" value="1"/>
</dbReference>
<dbReference type="Gene3D" id="3.10.129.110">
    <property type="entry name" value="Polyketide synthase dehydratase"/>
    <property type="match status" value="1"/>
</dbReference>
<evidence type="ECO:0000259" key="9">
    <source>
        <dbReference type="PROSITE" id="PS52004"/>
    </source>
</evidence>
<dbReference type="InterPro" id="IPR014043">
    <property type="entry name" value="Acyl_transferase_dom"/>
</dbReference>
<name>A0ABW1CNF0_9ACTN</name>
<dbReference type="Pfam" id="PF08240">
    <property type="entry name" value="ADH_N"/>
    <property type="match status" value="1"/>
</dbReference>
<feature type="domain" description="Ketosynthase family 3 (KS3)" evidence="9">
    <location>
        <begin position="25"/>
        <end position="447"/>
    </location>
</feature>
<dbReference type="InterPro" id="IPR001227">
    <property type="entry name" value="Ac_transferase_dom_sf"/>
</dbReference>
<accession>A0ABW1CNF0</accession>
<proteinExistence type="predicted"/>
<dbReference type="PROSITE" id="PS52004">
    <property type="entry name" value="KS3_2"/>
    <property type="match status" value="1"/>
</dbReference>
<dbReference type="InterPro" id="IPR016039">
    <property type="entry name" value="Thiolase-like"/>
</dbReference>
<feature type="active site" description="Proton acceptor; for dehydratase activity" evidence="7">
    <location>
        <position position="936"/>
    </location>
</feature>
<dbReference type="SMART" id="SM00827">
    <property type="entry name" value="PKS_AT"/>
    <property type="match status" value="1"/>
</dbReference>
<evidence type="ECO:0000256" key="4">
    <source>
        <dbReference type="ARBA" id="ARBA00022857"/>
    </source>
</evidence>
<dbReference type="InterPro" id="IPR020806">
    <property type="entry name" value="PKS_PP-bd"/>
</dbReference>
<dbReference type="InterPro" id="IPR014030">
    <property type="entry name" value="Ketoacyl_synth_N"/>
</dbReference>
<dbReference type="Pfam" id="PF00107">
    <property type="entry name" value="ADH_zinc_N"/>
    <property type="match status" value="1"/>
</dbReference>
<dbReference type="CDD" id="cd05195">
    <property type="entry name" value="enoyl_red"/>
    <property type="match status" value="1"/>
</dbReference>
<feature type="region of interest" description="N-terminal hotdog fold" evidence="7">
    <location>
        <begin position="907"/>
        <end position="1026"/>
    </location>
</feature>
<dbReference type="InterPro" id="IPR050091">
    <property type="entry name" value="PKS_NRPS_Biosynth_Enz"/>
</dbReference>
<dbReference type="SMART" id="SM00823">
    <property type="entry name" value="PKS_PP"/>
    <property type="match status" value="1"/>
</dbReference>
<dbReference type="PROSITE" id="PS50075">
    <property type="entry name" value="CARRIER"/>
    <property type="match status" value="1"/>
</dbReference>
<dbReference type="Gene3D" id="3.90.180.10">
    <property type="entry name" value="Medium-chain alcohol dehydrogenases, catalytic domain"/>
    <property type="match status" value="1"/>
</dbReference>
<dbReference type="PROSITE" id="PS01162">
    <property type="entry name" value="QOR_ZETA_CRYSTAL"/>
    <property type="match status" value="1"/>
</dbReference>
<dbReference type="InterPro" id="IPR013149">
    <property type="entry name" value="ADH-like_C"/>
</dbReference>
<dbReference type="Proteomes" id="UP001596058">
    <property type="component" value="Unassembled WGS sequence"/>
</dbReference>
<keyword evidence="4" id="KW-0521">NADP</keyword>
<dbReference type="SUPFAM" id="SSF52151">
    <property type="entry name" value="FabD/lysophospholipase-like"/>
    <property type="match status" value="1"/>
</dbReference>
<dbReference type="Pfam" id="PF02801">
    <property type="entry name" value="Ketoacyl-synt_C"/>
    <property type="match status" value="1"/>
</dbReference>
<dbReference type="Gene3D" id="1.10.1200.10">
    <property type="entry name" value="ACP-like"/>
    <property type="match status" value="1"/>
</dbReference>
<dbReference type="InterPro" id="IPR016035">
    <property type="entry name" value="Acyl_Trfase/lysoPLipase"/>
</dbReference>
<dbReference type="SMART" id="SM00829">
    <property type="entry name" value="PKS_ER"/>
    <property type="match status" value="1"/>
</dbReference>
<dbReference type="Pfam" id="PF21089">
    <property type="entry name" value="PKS_DH_N"/>
    <property type="match status" value="1"/>
</dbReference>
<evidence type="ECO:0000256" key="2">
    <source>
        <dbReference type="ARBA" id="ARBA00022553"/>
    </source>
</evidence>
<dbReference type="InterPro" id="IPR036291">
    <property type="entry name" value="NAD(P)-bd_dom_sf"/>
</dbReference>
<dbReference type="Gene3D" id="3.40.47.10">
    <property type="match status" value="1"/>
</dbReference>
<reference evidence="12" key="1">
    <citation type="journal article" date="2019" name="Int. J. Syst. Evol. Microbiol.">
        <title>The Global Catalogue of Microorganisms (GCM) 10K type strain sequencing project: providing services to taxonomists for standard genome sequencing and annotation.</title>
        <authorList>
            <consortium name="The Broad Institute Genomics Platform"/>
            <consortium name="The Broad Institute Genome Sequencing Center for Infectious Disease"/>
            <person name="Wu L."/>
            <person name="Ma J."/>
        </authorList>
    </citation>
    <scope>NUCLEOTIDE SEQUENCE [LARGE SCALE GENOMIC DNA]</scope>
    <source>
        <strain evidence="12">CCUG 53903</strain>
    </source>
</reference>
<dbReference type="InterPro" id="IPR009081">
    <property type="entry name" value="PP-bd_ACP"/>
</dbReference>
<dbReference type="Gene3D" id="3.40.366.10">
    <property type="entry name" value="Malonyl-Coenzyme A Acyl Carrier Protein, domain 2"/>
    <property type="match status" value="1"/>
</dbReference>
<dbReference type="InterPro" id="IPR002364">
    <property type="entry name" value="Quin_OxRdtase/zeta-crystal_CS"/>
</dbReference>
<dbReference type="InterPro" id="IPR036736">
    <property type="entry name" value="ACP-like_sf"/>
</dbReference>
<dbReference type="SUPFAM" id="SSF53335">
    <property type="entry name" value="S-adenosyl-L-methionine-dependent methyltransferases"/>
    <property type="match status" value="1"/>
</dbReference>
<sequence>MAIVEACRAAPTAREEDHHMADRPPEPVAIIGASCRLPGGIADLEGLWAALLAERDLVTDVPPDRFDPARFTDHDSAAPGKTVTIAGGFFGDIAEFDAEYFRITPREAEQMDPRQRMMLEMAAEAFDDAGLDPATLAGSTTSVYVGAFYNSDYMALQYQDIEAIDKHTISGTAPNNIANRISYHFDLRGESLVVDTACSSFMTALHQACRSVRDEGGVTVAGAVNLLLSPHGFVSFAKGSLLSPTGRCHTFSADADGYVRAEGGGLLVLKRLSEALADGDRIHAVLLDTATNTDGRTPSLTFPSQDAQHRLLLEVYERAGVLPDELAYFEAHGTGTPAGDRVECTAIGLALGNRRSSPLPIGSVKTNLGHLESAAGLAGVLKAILVMRHGMIPASLHSTPLNPDIDFTELGLAPVSRLEPVVVAGRCVIGVSSFGFGGSNGHAILAAPPEPAATPVQDRQLPLIVSARTRPALAEAAHRLSQHLADGGTTGFYDTCYTACRRRGHHQYRAAVLATGPEEAARRLLALADGRAEPESAQENAPVPRRIVFAFSGNGSQWAGMGAELLTEASFREAVASVDAALSRWLDWSVMEALATADPVGLARAEIAQPALFAVQIGLTRVLAEQGITPDATFGHSVGEIAAAHLAGALDLEGAARVVVARSVAQARTAGCGRMAAVGLSATAATELLAGYRGRLDLAAINSDRDVTISGDPEALAELWSQLDARDVFFRPLDLNYAFHSRAMAPIEDEIRAELADLPTFKCRLPMVSTVTGELIDGAELDAAYWWRNIREPVLFHQAGQKLTGLGHDLFVEIGPRPILGAYLRRLAVAPDAPGAPVTVVPTLNRDAADGTAIRTAVATLLAAGATPDWNAHFPSPGRVVDLPAYPWQRERHWNGTPSLWGEPYEHPLLGERARSPHPDWHAPVEHGRLPWLADHIVDGTTVMPATGFAEMALAAGGLIWDGPIEALRLDLQQAFTLPAGKPTAPHMHVSLSLPDGQLHVSSRADSDGPWRTHAHARVRRLLRDAPPSVDITTAGRRIEGDVFYGTAQAAGLDYGPAFRVLDEVWVSQDEVVARYTCELPAEEQDRYQVHPALLDGALQATLPLLWNATGSAAYLPASISAIRRWQRPGRSGLMRVRSRSVADTQALVDIIVTDDEGTVAVELEGCRLRRFTPSGSTVVSRYTTVLRAAPRPGDQAEPVPLPPPEELLASATAEPDDSYGRYQGLVGELTAHFTAQAIDVLLPDSRTFGSGDLHTAGVQPKYDRLMDMLLRIAHAHGLLAGAGMPGRWRRNGTAAPERVFAAMVREFPSHMADLSLRAACGRHLAEALDGSVDPLDLVVRGSASHILEAYYDSNPLALTHNSVARDVMRAVVDRWPADRALRVLEVGAGTGGLTAALLPVLPADRTQYLCTDVSEAIMAPTAARLSEFDFVEYRRFDLDLDPISQGLDHGSFDIIVAAHSLHTSQDLAQTLRNVAVLAAEDGLLLSLECGDSDLITPIFGLLDGWWAFNDQPLRTGSPLLSPTRWLEVLSSCGYRDTAIGPQRWGSTVLLTRCPIRAGGSDGSDAMAEATSQSWLIAADRPTDRFTLELRDALATATGTPPDVTAASAVPADWTGALAGGARSVVLLLGDAVGTGQDLLSATIGHAAIAQALASACADLEPHATPRLCVVTGPSGVHPAPEPPDTPGNAAIWGLTRSLNNELPQLKIRRISLERGGDTSSDARRLARELLATHGQDEETVLTRRGRFVPRVIECTATDPSGTAGLRVERSDKGHQWVPAGPPPEPGPDELIIAVRAAGLNYRDVLAAAGELPQEALDAERLAMGERDSDLGLECAGVVAAVGSQIAAFAPGDRVVTMVSGGALASWVRAKAHRTGRLPDHLGFPQAATMLVAFRTVHHALLHRAQLAAGETILIHGAAGGVGLAAVQFARSVGAEVIATAGTAHKRDFLRTMGLQHVIDSRSPAFAEEIRAITGGTGVDVVLNSLSGEAIPRGMELLRPNGRFIELGKYDIYRDRNLPLRTIAANTSLCCVELFTLAGTERDRIEHLQVMERIEAGTYQPLPFRSYPARRMTEAFDLLRHSRHVGKVVVTFDEHDPSTETAWSLDPDATYLITGGLGGFGAATAVWLAGQGARHLALVGRRGADSPEAERTLSELERLGAHATPYAADVTDADSMRAVLHQIDRGGHPLRGVVHAAMVLDDAPVIELTPERFQKVLAPKILGAQILHHLTRDHQLDHFITFSSVMGMIGNVKQANYNAANLYLEALTRARRAVGLPGLTIVLGHIAGAGNVARNPALAKQMSWHLPPVDSADALEATGDLIAQNAEVTAVAKIDWGRMRKLFPALATSSRFSPVMSTPHADPLANDREDELRAVLSQGTGEEVEAAVNAALTKIIADIIRLPPDLIDADTPLGQLGIDSLMAVELTSGIRRHLGTQISVLDITSIGIRPLANRLTTLITPPPQRHQSD</sequence>
<dbReference type="InterPro" id="IPR049551">
    <property type="entry name" value="PKS_DH_C"/>
</dbReference>
<dbReference type="Pfam" id="PF08659">
    <property type="entry name" value="KR"/>
    <property type="match status" value="1"/>
</dbReference>
<keyword evidence="1" id="KW-0596">Phosphopantetheine</keyword>
<evidence type="ECO:0000259" key="10">
    <source>
        <dbReference type="PROSITE" id="PS52019"/>
    </source>
</evidence>
<dbReference type="InterPro" id="IPR049552">
    <property type="entry name" value="PKS_DH_N"/>
</dbReference>
<dbReference type="InterPro" id="IPR013154">
    <property type="entry name" value="ADH-like_N"/>
</dbReference>
<dbReference type="InterPro" id="IPR032821">
    <property type="entry name" value="PKS_assoc"/>
</dbReference>
<dbReference type="InterPro" id="IPR020843">
    <property type="entry name" value="ER"/>
</dbReference>
<dbReference type="InterPro" id="IPR011032">
    <property type="entry name" value="GroES-like_sf"/>
</dbReference>
<dbReference type="InterPro" id="IPR029063">
    <property type="entry name" value="SAM-dependent_MTases_sf"/>
</dbReference>
<evidence type="ECO:0000313" key="11">
    <source>
        <dbReference type="EMBL" id="MFC5827270.1"/>
    </source>
</evidence>
<dbReference type="Pfam" id="PF00550">
    <property type="entry name" value="PP-binding"/>
    <property type="match status" value="1"/>
</dbReference>
<dbReference type="PROSITE" id="PS00012">
    <property type="entry name" value="PHOSPHOPANTETHEINE"/>
    <property type="match status" value="1"/>
</dbReference>
<dbReference type="InterPro" id="IPR006162">
    <property type="entry name" value="Ppantetheine_attach_site"/>
</dbReference>
<dbReference type="SMART" id="SM00822">
    <property type="entry name" value="PKS_KR"/>
    <property type="match status" value="1"/>
</dbReference>
<dbReference type="SUPFAM" id="SSF47336">
    <property type="entry name" value="ACP-like"/>
    <property type="match status" value="1"/>
</dbReference>
<dbReference type="Pfam" id="PF00698">
    <property type="entry name" value="Acyl_transf_1"/>
    <property type="match status" value="1"/>
</dbReference>
<dbReference type="Pfam" id="PF16197">
    <property type="entry name" value="KAsynt_C_assoc"/>
    <property type="match status" value="1"/>
</dbReference>
<dbReference type="Gene3D" id="3.30.70.3290">
    <property type="match status" value="1"/>
</dbReference>
<dbReference type="InterPro" id="IPR057326">
    <property type="entry name" value="KR_dom"/>
</dbReference>
<feature type="domain" description="PKS/mFAS DH" evidence="10">
    <location>
        <begin position="907"/>
        <end position="1178"/>
    </location>
</feature>
<evidence type="ECO:0000256" key="7">
    <source>
        <dbReference type="PROSITE-ProRule" id="PRU01363"/>
    </source>
</evidence>
<keyword evidence="2" id="KW-0597">Phosphoprotein</keyword>
<dbReference type="InterPro" id="IPR013217">
    <property type="entry name" value="Methyltransf_12"/>
</dbReference>
<dbReference type="Pfam" id="PF00109">
    <property type="entry name" value="ketoacyl-synt"/>
    <property type="match status" value="1"/>
</dbReference>
<dbReference type="EMBL" id="JBHSPA010000028">
    <property type="protein sequence ID" value="MFC5827270.1"/>
    <property type="molecule type" value="Genomic_DNA"/>
</dbReference>
<dbReference type="InterPro" id="IPR049900">
    <property type="entry name" value="PKS_mFAS_DH"/>
</dbReference>
<dbReference type="Gene3D" id="3.40.50.150">
    <property type="entry name" value="Vaccinia Virus protein VP39"/>
    <property type="match status" value="1"/>
</dbReference>
<dbReference type="InterPro" id="IPR042104">
    <property type="entry name" value="PKS_dehydratase_sf"/>
</dbReference>
<dbReference type="Gene3D" id="3.40.50.720">
    <property type="entry name" value="NAD(P)-binding Rossmann-like Domain"/>
    <property type="match status" value="3"/>
</dbReference>
<dbReference type="InterPro" id="IPR016036">
    <property type="entry name" value="Malonyl_transacylase_ACP-bd"/>
</dbReference>
<keyword evidence="3" id="KW-0808">Transferase</keyword>
<keyword evidence="12" id="KW-1185">Reference proteome</keyword>
<organism evidence="11 12">
    <name type="scientific">Nonomuraea insulae</name>
    <dbReference type="NCBI Taxonomy" id="1616787"/>
    <lineage>
        <taxon>Bacteria</taxon>
        <taxon>Bacillati</taxon>
        <taxon>Actinomycetota</taxon>
        <taxon>Actinomycetes</taxon>
        <taxon>Streptosporangiales</taxon>
        <taxon>Streptosporangiaceae</taxon>
        <taxon>Nonomuraea</taxon>
    </lineage>
</organism>
<dbReference type="InterPro" id="IPR014031">
    <property type="entry name" value="Ketoacyl_synth_C"/>
</dbReference>
<feature type="active site" description="Proton donor; for dehydratase activity" evidence="7">
    <location>
        <position position="1096"/>
    </location>
</feature>
<dbReference type="SMART" id="SM00826">
    <property type="entry name" value="PKS_DH"/>
    <property type="match status" value="1"/>
</dbReference>
<evidence type="ECO:0000256" key="1">
    <source>
        <dbReference type="ARBA" id="ARBA00022450"/>
    </source>
</evidence>
<protein>
    <submittedName>
        <fullName evidence="11">SDR family NAD(P)-dependent oxidoreductase</fullName>
    </submittedName>
</protein>
<dbReference type="SUPFAM" id="SSF50129">
    <property type="entry name" value="GroES-like"/>
    <property type="match status" value="1"/>
</dbReference>
<dbReference type="RefSeq" id="WP_379516777.1">
    <property type="nucleotide sequence ID" value="NZ_JBHSPA010000028.1"/>
</dbReference>
<dbReference type="Pfam" id="PF08242">
    <property type="entry name" value="Methyltransf_12"/>
    <property type="match status" value="1"/>
</dbReference>
<evidence type="ECO:0000256" key="6">
    <source>
        <dbReference type="ARBA" id="ARBA00023315"/>
    </source>
</evidence>
<dbReference type="SUPFAM" id="SSF53901">
    <property type="entry name" value="Thiolase-like"/>
    <property type="match status" value="1"/>
</dbReference>
<evidence type="ECO:0000259" key="8">
    <source>
        <dbReference type="PROSITE" id="PS50075"/>
    </source>
</evidence>
<dbReference type="PANTHER" id="PTHR43775">
    <property type="entry name" value="FATTY ACID SYNTHASE"/>
    <property type="match status" value="1"/>
</dbReference>
<evidence type="ECO:0000256" key="3">
    <source>
        <dbReference type="ARBA" id="ARBA00022679"/>
    </source>
</evidence>
<keyword evidence="6" id="KW-0012">Acyltransferase</keyword>
<dbReference type="InterPro" id="IPR020841">
    <property type="entry name" value="PKS_Beta-ketoAc_synthase_dom"/>
</dbReference>
<evidence type="ECO:0000256" key="5">
    <source>
        <dbReference type="ARBA" id="ARBA00023268"/>
    </source>
</evidence>
<dbReference type="CDD" id="cd00833">
    <property type="entry name" value="PKS"/>
    <property type="match status" value="1"/>
</dbReference>
<dbReference type="SMART" id="SM00825">
    <property type="entry name" value="PKS_KS"/>
    <property type="match status" value="1"/>
</dbReference>